<reference evidence="2" key="1">
    <citation type="submission" date="2017-12" db="EMBL/GenBank/DDBJ databases">
        <title>Sequencing the genomes of 1000 Actinobacteria strains.</title>
        <authorList>
            <person name="Klenk H.-P."/>
        </authorList>
    </citation>
    <scope>NUCLEOTIDE SEQUENCE [LARGE SCALE GENOMIC DNA]</scope>
    <source>
        <strain evidence="2">DSM 44228</strain>
    </source>
</reference>
<keyword evidence="3" id="KW-1185">Reference proteome</keyword>
<dbReference type="EMBL" id="PJNB01000001">
    <property type="protein sequence ID" value="PKW13135.1"/>
    <property type="molecule type" value="Genomic_DNA"/>
</dbReference>
<evidence type="ECO:0000313" key="2">
    <source>
        <dbReference type="EMBL" id="PKW13135.1"/>
    </source>
</evidence>
<gene>
    <name evidence="2" type="ORF">A8926_0642</name>
</gene>
<evidence type="ECO:0000313" key="3">
    <source>
        <dbReference type="Proteomes" id="UP000233786"/>
    </source>
</evidence>
<protein>
    <submittedName>
        <fullName evidence="2">Uncharacterized protein</fullName>
    </submittedName>
</protein>
<comment type="caution">
    <text evidence="2">The sequence shown here is derived from an EMBL/GenBank/DDBJ whole genome shotgun (WGS) entry which is preliminary data.</text>
</comment>
<organism evidence="2 3">
    <name type="scientific">Saccharopolyspora spinosa</name>
    <dbReference type="NCBI Taxonomy" id="60894"/>
    <lineage>
        <taxon>Bacteria</taxon>
        <taxon>Bacillati</taxon>
        <taxon>Actinomycetota</taxon>
        <taxon>Actinomycetes</taxon>
        <taxon>Pseudonocardiales</taxon>
        <taxon>Pseudonocardiaceae</taxon>
        <taxon>Saccharopolyspora</taxon>
    </lineage>
</organism>
<proteinExistence type="predicted"/>
<feature type="compositionally biased region" description="Basic and acidic residues" evidence="1">
    <location>
        <begin position="7"/>
        <end position="21"/>
    </location>
</feature>
<dbReference type="RefSeq" id="WP_010312536.1">
    <property type="nucleotide sequence ID" value="NZ_CP061007.1"/>
</dbReference>
<dbReference type="Proteomes" id="UP000233786">
    <property type="component" value="Unassembled WGS sequence"/>
</dbReference>
<feature type="region of interest" description="Disordered" evidence="1">
    <location>
        <begin position="1"/>
        <end position="21"/>
    </location>
</feature>
<dbReference type="AlphaFoldDB" id="A0A2N3XR47"/>
<accession>A0A2N3XR47</accession>
<sequence length="166" mass="18533">MAETDDLDQRTANHSALDHPAERHWWPEGVDVASVDAASKVTEALETVERARGHLYEWHQLIGSANDKLNVAVQALRSTGHTELADAIERDLVGRNVLPGRWTFQAIEEFDEGYYEPFRSQEKHVRQALLGGRRHVYEAAMKEAARSVDKSGAPLPWHAATPESGT</sequence>
<dbReference type="STRING" id="994479.GCA_000194155_06037"/>
<evidence type="ECO:0000256" key="1">
    <source>
        <dbReference type="SAM" id="MobiDB-lite"/>
    </source>
</evidence>
<name>A0A2N3XR47_SACSN</name>